<accession>S3BXZ8</accession>
<dbReference type="SUPFAM" id="SSF50729">
    <property type="entry name" value="PH domain-like"/>
    <property type="match status" value="1"/>
</dbReference>
<evidence type="ECO:0000256" key="1">
    <source>
        <dbReference type="SAM" id="MobiDB-lite"/>
    </source>
</evidence>
<feature type="compositionally biased region" description="Basic and acidic residues" evidence="1">
    <location>
        <begin position="31"/>
        <end position="41"/>
    </location>
</feature>
<feature type="region of interest" description="Disordered" evidence="1">
    <location>
        <begin position="885"/>
        <end position="965"/>
    </location>
</feature>
<feature type="region of interest" description="Disordered" evidence="1">
    <location>
        <begin position="683"/>
        <end position="743"/>
    </location>
</feature>
<name>S3BXZ8_OPHP1</name>
<feature type="region of interest" description="Disordered" evidence="1">
    <location>
        <begin position="131"/>
        <end position="164"/>
    </location>
</feature>
<feature type="compositionally biased region" description="Basic and acidic residues" evidence="1">
    <location>
        <begin position="954"/>
        <end position="965"/>
    </location>
</feature>
<evidence type="ECO:0000313" key="4">
    <source>
        <dbReference type="Proteomes" id="UP000016923"/>
    </source>
</evidence>
<feature type="compositionally biased region" description="Polar residues" evidence="1">
    <location>
        <begin position="476"/>
        <end position="487"/>
    </location>
</feature>
<evidence type="ECO:0000259" key="2">
    <source>
        <dbReference type="PROSITE" id="PS50003"/>
    </source>
</evidence>
<feature type="compositionally biased region" description="Pro residues" evidence="1">
    <location>
        <begin position="937"/>
        <end position="953"/>
    </location>
</feature>
<reference evidence="3 4" key="1">
    <citation type="journal article" date="2013" name="BMC Genomics">
        <title>The genome and transcriptome of the pine saprophyte Ophiostoma piceae, and a comparison with the bark beetle-associated pine pathogen Grosmannia clavigera.</title>
        <authorList>
            <person name="Haridas S."/>
            <person name="Wang Y."/>
            <person name="Lim L."/>
            <person name="Massoumi Alamouti S."/>
            <person name="Jackman S."/>
            <person name="Docking R."/>
            <person name="Robertson G."/>
            <person name="Birol I."/>
            <person name="Bohlmann J."/>
            <person name="Breuil C."/>
        </authorList>
    </citation>
    <scope>NUCLEOTIDE SEQUENCE [LARGE SCALE GENOMIC DNA]</scope>
    <source>
        <strain evidence="3 4">UAMH 11346</strain>
    </source>
</reference>
<dbReference type="STRING" id="1262450.S3BXZ8"/>
<feature type="compositionally biased region" description="Polar residues" evidence="1">
    <location>
        <begin position="900"/>
        <end position="922"/>
    </location>
</feature>
<dbReference type="HOGENOM" id="CLU_009124_1_0_1"/>
<feature type="compositionally biased region" description="Polar residues" evidence="1">
    <location>
        <begin position="495"/>
        <end position="510"/>
    </location>
</feature>
<organism evidence="3 4">
    <name type="scientific">Ophiostoma piceae (strain UAMH 11346)</name>
    <name type="common">Sap stain fungus</name>
    <dbReference type="NCBI Taxonomy" id="1262450"/>
    <lineage>
        <taxon>Eukaryota</taxon>
        <taxon>Fungi</taxon>
        <taxon>Dikarya</taxon>
        <taxon>Ascomycota</taxon>
        <taxon>Pezizomycotina</taxon>
        <taxon>Sordariomycetes</taxon>
        <taxon>Sordariomycetidae</taxon>
        <taxon>Ophiostomatales</taxon>
        <taxon>Ophiostomataceae</taxon>
        <taxon>Ophiostoma</taxon>
    </lineage>
</organism>
<dbReference type="EMBL" id="KE148154">
    <property type="protein sequence ID" value="EPE06114.1"/>
    <property type="molecule type" value="Genomic_DNA"/>
</dbReference>
<feature type="compositionally biased region" description="Pro residues" evidence="1">
    <location>
        <begin position="100"/>
        <end position="112"/>
    </location>
</feature>
<feature type="region of interest" description="Disordered" evidence="1">
    <location>
        <begin position="1"/>
        <end position="56"/>
    </location>
</feature>
<feature type="domain" description="PH" evidence="2">
    <location>
        <begin position="248"/>
        <end position="351"/>
    </location>
</feature>
<feature type="region of interest" description="Disordered" evidence="1">
    <location>
        <begin position="71"/>
        <end position="114"/>
    </location>
</feature>
<dbReference type="AlphaFoldDB" id="S3BXZ8"/>
<feature type="region of interest" description="Disordered" evidence="1">
    <location>
        <begin position="596"/>
        <end position="651"/>
    </location>
</feature>
<feature type="region of interest" description="Disordered" evidence="1">
    <location>
        <begin position="476"/>
        <end position="520"/>
    </location>
</feature>
<dbReference type="OrthoDB" id="1749473at2759"/>
<evidence type="ECO:0000313" key="3">
    <source>
        <dbReference type="EMBL" id="EPE06114.1"/>
    </source>
</evidence>
<feature type="compositionally biased region" description="Low complexity" evidence="1">
    <location>
        <begin position="74"/>
        <end position="86"/>
    </location>
</feature>
<dbReference type="eggNOG" id="ENOG502S0S8">
    <property type="taxonomic scope" value="Eukaryota"/>
</dbReference>
<dbReference type="PROSITE" id="PS50003">
    <property type="entry name" value="PH_DOMAIN"/>
    <property type="match status" value="1"/>
</dbReference>
<dbReference type="VEuPathDB" id="FungiDB:F503_02943"/>
<feature type="region of interest" description="Disordered" evidence="1">
    <location>
        <begin position="200"/>
        <end position="235"/>
    </location>
</feature>
<feature type="compositionally biased region" description="Low complexity" evidence="1">
    <location>
        <begin position="206"/>
        <end position="219"/>
    </location>
</feature>
<protein>
    <submittedName>
        <fullName evidence="3">Peptidase family m20 m25 m40 protein</fullName>
    </submittedName>
</protein>
<dbReference type="InterPro" id="IPR001849">
    <property type="entry name" value="PH_domain"/>
</dbReference>
<keyword evidence="4" id="KW-1185">Reference proteome</keyword>
<feature type="region of interest" description="Disordered" evidence="1">
    <location>
        <begin position="396"/>
        <end position="426"/>
    </location>
</feature>
<feature type="compositionally biased region" description="Low complexity" evidence="1">
    <location>
        <begin position="687"/>
        <end position="703"/>
    </location>
</feature>
<dbReference type="Proteomes" id="UP000016923">
    <property type="component" value="Unassembled WGS sequence"/>
</dbReference>
<sequence length="965" mass="105143">MRPPTVDDFDLEDDVRTPLRADSGNTHGGHSSRESSRDSRIGLRGFFGRKSDGLDNRASIVDFGGWAYPFQGQRSDSAVSSSRDASPAPPVLEDHSDSPKSPPSDPPTPPLAPVIQPRAISQAPRRLYADSDYSFRKPIPPPKNREKATSSRSGRGSLATWDPPPLFQSYPQAIRHAQLPTCTTPVDTLLRVQGSRNGFDTRELATSDSTSTEDTGSIGEKLEKPKRRHRRNTSGSSMKLEWASKVYVLLTSGYLLQYSAEGSFDRLPEKILLLSKDSAAFASDIIPGRHWVLRVCSATEVDGSLAGDSRSLFSRLSFRGSDRRDASTFLMVFESAEDMESWITTLRREIEHLGGKKNLSETGTPKPDYAVAEKQTQPTQQALAVRDSESFTRVIGSQDAQSFSSRRRESYMASAGSAREGHHETHPANTFPIHEREPHISDDVSTTNSVYSHDSRQLDNLRDSNHRYSYLSSGQRTMFTSDTGSSPPCSPARDSFTSNPSEEQLASGNDSAREARPRPNAAAIHERRQSLQVIAAHHRAAELHAMPQAVDIPPHDPSSSYFAFSHLPRQQPRTTPLLCDVHADQFDHLAQLPLPTPPPVSSSPAERKQQHYSPFPVGARNNTRKLPPPALAYSRPLSVVPDQPSPVTVSPPLSCAKPAALADNSTASPMSYSSEVYEAYEAPRVPRTGSGRASTSSQRSGSSNGPIPKSRGSIKGRLTRGSSSSSTTDDASEKTNKKRGGIQALRTALATKISNAVMSDGMSFGAPYSVALPMPISQIPVQYRPQNLLQKAASAAEKTKEMETPGSAHEIVLKAKIDDPIQETCAVEDPVYTPTRASAHLVQMAEQPWDDMGIPVHRPPTTYRPISPASGMASYMTMDAGIDRGRGRVSPKHPEYLASRPTTPRTPGQNGHSLVRSVSSNATEDRHNMPQVIDGPPLAPPPTCALPPLPPKIPRLDVQRRTLQA</sequence>
<gene>
    <name evidence="3" type="ORF">F503_02943</name>
</gene>
<proteinExistence type="predicted"/>